<dbReference type="SUPFAM" id="SSF82784">
    <property type="entry name" value="OsmC-like"/>
    <property type="match status" value="1"/>
</dbReference>
<dbReference type="Gene3D" id="2.20.25.10">
    <property type="match status" value="1"/>
</dbReference>
<reference evidence="3 4" key="1">
    <citation type="submission" date="2019-03" db="EMBL/GenBank/DDBJ databases">
        <title>Genomic Encyclopedia of Archaeal and Bacterial Type Strains, Phase II (KMG-II): from individual species to whole genera.</title>
        <authorList>
            <person name="Goeker M."/>
        </authorList>
    </citation>
    <scope>NUCLEOTIDE SEQUENCE [LARGE SCALE GENOMIC DNA]</scope>
    <source>
        <strain evidence="3 4">DSM 26433</strain>
    </source>
</reference>
<dbReference type="EMBL" id="SMGR01000002">
    <property type="protein sequence ID" value="TCL01329.1"/>
    <property type="molecule type" value="Genomic_DNA"/>
</dbReference>
<keyword evidence="4" id="KW-1185">Reference proteome</keyword>
<gene>
    <name evidence="3" type="ORF">BXY66_2642</name>
</gene>
<name>A0A4R1NB40_9RHOB</name>
<comment type="similarity">
    <text evidence="1">Belongs to the OsmC/Ohr family.</text>
</comment>
<evidence type="ECO:0000313" key="3">
    <source>
        <dbReference type="EMBL" id="TCL01329.1"/>
    </source>
</evidence>
<dbReference type="GO" id="GO:0006979">
    <property type="term" value="P:response to oxidative stress"/>
    <property type="evidence" value="ECO:0007669"/>
    <property type="project" value="InterPro"/>
</dbReference>
<feature type="compositionally biased region" description="Polar residues" evidence="2">
    <location>
        <begin position="1"/>
        <end position="13"/>
    </location>
</feature>
<evidence type="ECO:0000256" key="2">
    <source>
        <dbReference type="SAM" id="MobiDB-lite"/>
    </source>
</evidence>
<dbReference type="OrthoDB" id="9797508at2"/>
<protein>
    <submittedName>
        <fullName evidence="3">Ohr subfamily peroxiredoxin</fullName>
    </submittedName>
</protein>
<dbReference type="NCBIfam" id="TIGR03561">
    <property type="entry name" value="organ_hyd_perox"/>
    <property type="match status" value="1"/>
</dbReference>
<dbReference type="PANTHER" id="PTHR33797:SF2">
    <property type="entry name" value="ORGANIC HYDROPEROXIDE RESISTANCE PROTEIN-LIKE"/>
    <property type="match status" value="1"/>
</dbReference>
<dbReference type="Gene3D" id="3.30.300.20">
    <property type="match status" value="1"/>
</dbReference>
<dbReference type="InterPro" id="IPR015946">
    <property type="entry name" value="KH_dom-like_a/b"/>
</dbReference>
<dbReference type="RefSeq" id="WP_132860656.1">
    <property type="nucleotide sequence ID" value="NZ_SMGR01000002.1"/>
</dbReference>
<accession>A0A4R1NB40</accession>
<dbReference type="Proteomes" id="UP000295673">
    <property type="component" value="Unassembled WGS sequence"/>
</dbReference>
<dbReference type="PANTHER" id="PTHR33797">
    <property type="entry name" value="ORGANIC HYDROPEROXIDE RESISTANCE PROTEIN-LIKE"/>
    <property type="match status" value="1"/>
</dbReference>
<evidence type="ECO:0000313" key="4">
    <source>
        <dbReference type="Proteomes" id="UP000295673"/>
    </source>
</evidence>
<comment type="caution">
    <text evidence="3">The sequence shown here is derived from an EMBL/GenBank/DDBJ whole genome shotgun (WGS) entry which is preliminary data.</text>
</comment>
<dbReference type="InterPro" id="IPR036102">
    <property type="entry name" value="OsmC/Ohrsf"/>
</dbReference>
<dbReference type="InterPro" id="IPR019953">
    <property type="entry name" value="OHR"/>
</dbReference>
<dbReference type="AlphaFoldDB" id="A0A4R1NB40"/>
<evidence type="ECO:0000256" key="1">
    <source>
        <dbReference type="ARBA" id="ARBA00007378"/>
    </source>
</evidence>
<sequence length="141" mass="14408">MLKSTLYTTSATATGGREGRAVSEDGNLDVTLSTPKALGGAGGDGTNPEQMFAAGYAACFLSAMKFIAMQQKIALPEDASVTASVGIGPREDVGFGLEVGLKISLPGVDVEVAEKLVETAHMTCPYSHATKGSLTVTPELG</sequence>
<feature type="region of interest" description="Disordered" evidence="2">
    <location>
        <begin position="1"/>
        <end position="23"/>
    </location>
</feature>
<proteinExistence type="inferred from homology"/>
<dbReference type="Pfam" id="PF02566">
    <property type="entry name" value="OsmC"/>
    <property type="match status" value="1"/>
</dbReference>
<dbReference type="InterPro" id="IPR003718">
    <property type="entry name" value="OsmC/Ohr_fam"/>
</dbReference>
<organism evidence="3 4">
    <name type="scientific">Shimia isoporae</name>
    <dbReference type="NCBI Taxonomy" id="647720"/>
    <lineage>
        <taxon>Bacteria</taxon>
        <taxon>Pseudomonadati</taxon>
        <taxon>Pseudomonadota</taxon>
        <taxon>Alphaproteobacteria</taxon>
        <taxon>Rhodobacterales</taxon>
        <taxon>Roseobacteraceae</taxon>
    </lineage>
</organism>